<evidence type="ECO:0000256" key="5">
    <source>
        <dbReference type="ARBA" id="ARBA00022617"/>
    </source>
</evidence>
<keyword evidence="3" id="KW-0813">Transport</keyword>
<evidence type="ECO:0000256" key="8">
    <source>
        <dbReference type="ARBA" id="ARBA00022982"/>
    </source>
</evidence>
<evidence type="ECO:0000256" key="10">
    <source>
        <dbReference type="ARBA" id="ARBA00023004"/>
    </source>
</evidence>
<keyword evidence="16" id="KW-1185">Reference proteome</keyword>
<evidence type="ECO:0000256" key="3">
    <source>
        <dbReference type="ARBA" id="ARBA00022448"/>
    </source>
</evidence>
<reference evidence="15 16" key="1">
    <citation type="submission" date="2024-02" db="EMBL/GenBank/DDBJ databases">
        <title>Bacteria isolated from the canopy kelp, Nereocystis luetkeana.</title>
        <authorList>
            <person name="Pfister C.A."/>
            <person name="Younker I.T."/>
            <person name="Light S.H."/>
        </authorList>
    </citation>
    <scope>NUCLEOTIDE SEQUENCE [LARGE SCALE GENOMIC DNA]</scope>
    <source>
        <strain evidence="15 16">TI.1.15</strain>
    </source>
</reference>
<feature type="transmembrane region" description="Helical" evidence="13">
    <location>
        <begin position="52"/>
        <end position="71"/>
    </location>
</feature>
<dbReference type="InterPro" id="IPR011577">
    <property type="entry name" value="Cyt_b561_bac/Ni-Hgenase"/>
</dbReference>
<keyword evidence="10" id="KW-0408">Iron</keyword>
<feature type="transmembrane region" description="Helical" evidence="13">
    <location>
        <begin position="92"/>
        <end position="121"/>
    </location>
</feature>
<keyword evidence="6 13" id="KW-0812">Transmembrane</keyword>
<keyword evidence="8" id="KW-0249">Electron transport</keyword>
<dbReference type="PANTHER" id="PTHR30529:SF1">
    <property type="entry name" value="CYTOCHROME B561 HOMOLOG 2"/>
    <property type="match status" value="1"/>
</dbReference>
<dbReference type="EMBL" id="JBANDX010000005">
    <property type="protein sequence ID" value="MEL0608509.1"/>
    <property type="molecule type" value="Genomic_DNA"/>
</dbReference>
<dbReference type="Pfam" id="PF01292">
    <property type="entry name" value="Ni_hydr_CYTB"/>
    <property type="match status" value="1"/>
</dbReference>
<keyword evidence="9 13" id="KW-1133">Transmembrane helix</keyword>
<comment type="subcellular location">
    <subcellularLocation>
        <location evidence="2">Cell membrane</location>
        <topology evidence="2">Multi-pass membrane protein</topology>
    </subcellularLocation>
</comment>
<dbReference type="PANTHER" id="PTHR30529">
    <property type="entry name" value="CYTOCHROME B561"/>
    <property type="match status" value="1"/>
</dbReference>
<feature type="transmembrane region" description="Helical" evidence="13">
    <location>
        <begin position="21"/>
        <end position="40"/>
    </location>
</feature>
<feature type="transmembrane region" description="Helical" evidence="13">
    <location>
        <begin position="133"/>
        <end position="156"/>
    </location>
</feature>
<keyword evidence="4" id="KW-1003">Cell membrane</keyword>
<feature type="domain" description="Cytochrome b561 bacterial/Ni-hydrogenase" evidence="14">
    <location>
        <begin position="20"/>
        <end position="175"/>
    </location>
</feature>
<evidence type="ECO:0000256" key="7">
    <source>
        <dbReference type="ARBA" id="ARBA00022723"/>
    </source>
</evidence>
<dbReference type="InterPro" id="IPR016174">
    <property type="entry name" value="Di-haem_cyt_TM"/>
</dbReference>
<comment type="cofactor">
    <cofactor evidence="1">
        <name>heme b</name>
        <dbReference type="ChEBI" id="CHEBI:60344"/>
    </cofactor>
</comment>
<dbReference type="RefSeq" id="WP_341634941.1">
    <property type="nucleotide sequence ID" value="NZ_JBANDX010000005.1"/>
</dbReference>
<evidence type="ECO:0000313" key="15">
    <source>
        <dbReference type="EMBL" id="MEL0608509.1"/>
    </source>
</evidence>
<protein>
    <submittedName>
        <fullName evidence="15">Cytochrome b/b6 domain-containing protein</fullName>
    </submittedName>
</protein>
<dbReference type="Proteomes" id="UP001377160">
    <property type="component" value="Unassembled WGS sequence"/>
</dbReference>
<evidence type="ECO:0000259" key="14">
    <source>
        <dbReference type="Pfam" id="PF01292"/>
    </source>
</evidence>
<evidence type="ECO:0000256" key="13">
    <source>
        <dbReference type="SAM" id="Phobius"/>
    </source>
</evidence>
<dbReference type="SUPFAM" id="SSF81342">
    <property type="entry name" value="Transmembrane di-heme cytochromes"/>
    <property type="match status" value="1"/>
</dbReference>
<organism evidence="15 16">
    <name type="scientific">Vibrio echinoideorum</name>
    <dbReference type="NCBI Taxonomy" id="2100116"/>
    <lineage>
        <taxon>Bacteria</taxon>
        <taxon>Pseudomonadati</taxon>
        <taxon>Pseudomonadota</taxon>
        <taxon>Gammaproteobacteria</taxon>
        <taxon>Vibrionales</taxon>
        <taxon>Vibrionaceae</taxon>
        <taxon>Vibrio</taxon>
    </lineage>
</organism>
<evidence type="ECO:0000256" key="6">
    <source>
        <dbReference type="ARBA" id="ARBA00022692"/>
    </source>
</evidence>
<keyword evidence="11 13" id="KW-0472">Membrane</keyword>
<comment type="caution">
    <text evidence="15">The sequence shown here is derived from an EMBL/GenBank/DDBJ whole genome shotgun (WGS) entry which is preliminary data.</text>
</comment>
<comment type="similarity">
    <text evidence="12">Belongs to the cytochrome b561 family.</text>
</comment>
<accession>A0ABU9FQM9</accession>
<sequence length="176" mass="19915">MNQEIMRNIVDNNEVKRVDSLHWGILITVMVTLTLGLISSRLLPFPDKYPTIFIHQIFGVVILIGATILIFRMMTKPKRGQCGFTIPKLVQFIQVSTLVFIALSGLSIALIDTPVFSVYVWVFSEGATKREMISLLFFIHATAIKVFMLLVTLHALGAMKHHFFDKGDKLKHMLGK</sequence>
<evidence type="ECO:0000256" key="9">
    <source>
        <dbReference type="ARBA" id="ARBA00022989"/>
    </source>
</evidence>
<dbReference type="InterPro" id="IPR052168">
    <property type="entry name" value="Cytochrome_b561_oxidase"/>
</dbReference>
<keyword evidence="7" id="KW-0479">Metal-binding</keyword>
<proteinExistence type="inferred from homology"/>
<evidence type="ECO:0000313" key="16">
    <source>
        <dbReference type="Proteomes" id="UP001377160"/>
    </source>
</evidence>
<evidence type="ECO:0000256" key="4">
    <source>
        <dbReference type="ARBA" id="ARBA00022475"/>
    </source>
</evidence>
<gene>
    <name evidence="15" type="ORF">V8Z71_09330</name>
</gene>
<evidence type="ECO:0000256" key="1">
    <source>
        <dbReference type="ARBA" id="ARBA00001970"/>
    </source>
</evidence>
<evidence type="ECO:0000256" key="11">
    <source>
        <dbReference type="ARBA" id="ARBA00023136"/>
    </source>
</evidence>
<name>A0ABU9FQM9_9VIBR</name>
<keyword evidence="5" id="KW-0349">Heme</keyword>
<evidence type="ECO:0000256" key="2">
    <source>
        <dbReference type="ARBA" id="ARBA00004651"/>
    </source>
</evidence>
<evidence type="ECO:0000256" key="12">
    <source>
        <dbReference type="ARBA" id="ARBA00037975"/>
    </source>
</evidence>
<dbReference type="Gene3D" id="1.20.950.20">
    <property type="entry name" value="Transmembrane di-heme cytochromes, Chain C"/>
    <property type="match status" value="1"/>
</dbReference>